<accession>A0A8J4EF31</accession>
<evidence type="ECO:0000313" key="2">
    <source>
        <dbReference type="EMBL" id="GIJ72341.1"/>
    </source>
</evidence>
<keyword evidence="1" id="KW-0812">Transmembrane</keyword>
<sequence length="149" mass="15149">MEIPIDAPDVDAAAAMLRSTGPVPGAGLRTRVRPDGRVRARVVGGGSGPPVLVGRLAGGPHGVVLSGTVREARTERLTTAGFAGLTGLMALVTGALLLAGEFANPGIYVCAAGAAAFAVITLRLRRARRLAFPVEADELEEELRAVAGS</sequence>
<keyword evidence="3" id="KW-1185">Reference proteome</keyword>
<evidence type="ECO:0000256" key="1">
    <source>
        <dbReference type="SAM" id="Phobius"/>
    </source>
</evidence>
<reference evidence="2" key="1">
    <citation type="submission" date="2021-01" db="EMBL/GenBank/DDBJ databases">
        <title>Whole genome shotgun sequence of Virgisporangium ochraceum NBRC 16418.</title>
        <authorList>
            <person name="Komaki H."/>
            <person name="Tamura T."/>
        </authorList>
    </citation>
    <scope>NUCLEOTIDE SEQUENCE</scope>
    <source>
        <strain evidence="2">NBRC 16418</strain>
    </source>
</reference>
<protein>
    <submittedName>
        <fullName evidence="2">Uncharacterized protein</fullName>
    </submittedName>
</protein>
<dbReference type="Proteomes" id="UP000635606">
    <property type="component" value="Unassembled WGS sequence"/>
</dbReference>
<gene>
    <name evidence="2" type="ORF">Voc01_072580</name>
</gene>
<keyword evidence="1" id="KW-0472">Membrane</keyword>
<dbReference type="EMBL" id="BOPH01000098">
    <property type="protein sequence ID" value="GIJ72341.1"/>
    <property type="molecule type" value="Genomic_DNA"/>
</dbReference>
<name>A0A8J4EF31_9ACTN</name>
<feature type="transmembrane region" description="Helical" evidence="1">
    <location>
        <begin position="106"/>
        <end position="124"/>
    </location>
</feature>
<organism evidence="2 3">
    <name type="scientific">Virgisporangium ochraceum</name>
    <dbReference type="NCBI Taxonomy" id="65505"/>
    <lineage>
        <taxon>Bacteria</taxon>
        <taxon>Bacillati</taxon>
        <taxon>Actinomycetota</taxon>
        <taxon>Actinomycetes</taxon>
        <taxon>Micromonosporales</taxon>
        <taxon>Micromonosporaceae</taxon>
        <taxon>Virgisporangium</taxon>
    </lineage>
</organism>
<keyword evidence="1" id="KW-1133">Transmembrane helix</keyword>
<feature type="transmembrane region" description="Helical" evidence="1">
    <location>
        <begin position="80"/>
        <end position="100"/>
    </location>
</feature>
<proteinExistence type="predicted"/>
<comment type="caution">
    <text evidence="2">The sequence shown here is derived from an EMBL/GenBank/DDBJ whole genome shotgun (WGS) entry which is preliminary data.</text>
</comment>
<dbReference type="AlphaFoldDB" id="A0A8J4EF31"/>
<evidence type="ECO:0000313" key="3">
    <source>
        <dbReference type="Proteomes" id="UP000635606"/>
    </source>
</evidence>